<reference evidence="13" key="2">
    <citation type="submission" date="2020-09" db="EMBL/GenBank/DDBJ databases">
        <authorList>
            <person name="Sun Q."/>
            <person name="Kim S."/>
        </authorList>
    </citation>
    <scope>NUCLEOTIDE SEQUENCE</scope>
    <source>
        <strain evidence="13">KCTC 22169</strain>
    </source>
</reference>
<dbReference type="EC" id="4.1.1.65" evidence="12"/>
<feature type="chain" id="PRO_5038201396" description="Phosphatidylserine decarboxylase beta chain" evidence="12">
    <location>
        <begin position="1"/>
        <end position="252"/>
    </location>
</feature>
<keyword evidence="5 12" id="KW-0443">Lipid metabolism</keyword>
<keyword evidence="4 12" id="KW-0210">Decarboxylase</keyword>
<evidence type="ECO:0000256" key="1">
    <source>
        <dbReference type="ARBA" id="ARBA00005189"/>
    </source>
</evidence>
<comment type="catalytic activity">
    <reaction evidence="12">
        <text>a 1,2-diacyl-sn-glycero-3-phospho-L-serine + H(+) = a 1,2-diacyl-sn-glycero-3-phosphoethanolamine + CO2</text>
        <dbReference type="Rhea" id="RHEA:20828"/>
        <dbReference type="ChEBI" id="CHEBI:15378"/>
        <dbReference type="ChEBI" id="CHEBI:16526"/>
        <dbReference type="ChEBI" id="CHEBI:57262"/>
        <dbReference type="ChEBI" id="CHEBI:64612"/>
        <dbReference type="EC" id="4.1.1.65"/>
    </reaction>
</comment>
<dbReference type="PANTHER" id="PTHR10067:SF6">
    <property type="entry name" value="PHOSPHATIDYLSERINE DECARBOXYLASE PROENZYME, MITOCHONDRIAL"/>
    <property type="match status" value="1"/>
</dbReference>
<keyword evidence="11 12" id="KW-0670">Pyruvate</keyword>
<feature type="active site" description="Schiff-base intermediate with substrate; via pyruvic acid; for decarboxylase activity" evidence="12">
    <location>
        <position position="253"/>
    </location>
</feature>
<keyword evidence="14" id="KW-1185">Reference proteome</keyword>
<evidence type="ECO:0000313" key="14">
    <source>
        <dbReference type="Proteomes" id="UP000626148"/>
    </source>
</evidence>
<evidence type="ECO:0000256" key="8">
    <source>
        <dbReference type="ARBA" id="ARBA00023209"/>
    </source>
</evidence>
<evidence type="ECO:0000256" key="4">
    <source>
        <dbReference type="ARBA" id="ARBA00022793"/>
    </source>
</evidence>
<comment type="subcellular location">
    <subcellularLocation>
        <location evidence="12">Cell membrane</location>
        <topology evidence="12">Peripheral membrane protein</topology>
    </subcellularLocation>
</comment>
<evidence type="ECO:0000256" key="2">
    <source>
        <dbReference type="ARBA" id="ARBA00022475"/>
    </source>
</evidence>
<comment type="cofactor">
    <cofactor evidence="12">
        <name>pyruvate</name>
        <dbReference type="ChEBI" id="CHEBI:15361"/>
    </cofactor>
    <text evidence="12">Binds 1 pyruvoyl group covalently per subunit.</text>
</comment>
<dbReference type="PANTHER" id="PTHR10067">
    <property type="entry name" value="PHOSPHATIDYLSERINE DECARBOXYLASE"/>
    <property type="match status" value="1"/>
</dbReference>
<keyword evidence="9 12" id="KW-0456">Lyase</keyword>
<evidence type="ECO:0000256" key="11">
    <source>
        <dbReference type="ARBA" id="ARBA00023317"/>
    </source>
</evidence>
<reference evidence="13" key="1">
    <citation type="journal article" date="2014" name="Int. J. Syst. Evol. Microbiol.">
        <title>Complete genome sequence of Corynebacterium casei LMG S-19264T (=DSM 44701T), isolated from a smear-ripened cheese.</title>
        <authorList>
            <consortium name="US DOE Joint Genome Institute (JGI-PGF)"/>
            <person name="Walter F."/>
            <person name="Albersmeier A."/>
            <person name="Kalinowski J."/>
            <person name="Ruckert C."/>
        </authorList>
    </citation>
    <scope>NUCLEOTIDE SEQUENCE</scope>
    <source>
        <strain evidence="13">KCTC 22169</strain>
    </source>
</reference>
<comment type="pathway">
    <text evidence="12">Phospholipid metabolism; phosphatidylethanolamine biosynthesis; phosphatidylethanolamine from CDP-diacylglycerol: step 2/2.</text>
</comment>
<dbReference type="RefSeq" id="WP_229805241.1">
    <property type="nucleotide sequence ID" value="NZ_BMXR01000002.1"/>
</dbReference>
<gene>
    <name evidence="12 13" type="primary">psd</name>
    <name evidence="13" type="ORF">GCM10007392_11270</name>
</gene>
<comment type="caution">
    <text evidence="13">The sequence shown here is derived from an EMBL/GenBank/DDBJ whole genome shotgun (WGS) entry which is preliminary data.</text>
</comment>
<keyword evidence="8 12" id="KW-0594">Phospholipid biosynthesis</keyword>
<dbReference type="GO" id="GO:0006646">
    <property type="term" value="P:phosphatidylethanolamine biosynthetic process"/>
    <property type="evidence" value="ECO:0007669"/>
    <property type="project" value="UniProtKB-UniRule"/>
</dbReference>
<dbReference type="InterPro" id="IPR033177">
    <property type="entry name" value="PSD-B"/>
</dbReference>
<proteinExistence type="inferred from homology"/>
<comment type="similarity">
    <text evidence="12">Belongs to the phosphatidylserine decarboxylase family. PSD-B subfamily. Prokaryotic type I sub-subfamily.</text>
</comment>
<sequence length="283" mass="31995">MTASLKDTLFVATQYLTPHHALSRLTGWFAESEFGPIRDTFIRRFARHFEVDMTEAERPELSQYRNFNDFFTRALKPGARPLPEDSKALACPVDGTVSQAGRVESGRIFQAKGRSFTATELLGGDSEQARRYQDGHFATLYLSPKDYHRIHMPCDGTLVRTTFVPGRLFSVNAVTTDRVPRLFARNERLVCEFDTERGRMVLVLVGAMIVASIETTWAGVVAPYQRDIIQHRFDEPALRLERGEEMGRFRLGSTVVMLFEKEAVQWADGIAAGARVRLGQSME</sequence>
<name>A0A918K337_9GAMM</name>
<dbReference type="InterPro" id="IPR003817">
    <property type="entry name" value="PS_Dcarbxylase"/>
</dbReference>
<dbReference type="NCBIfam" id="TIGR00163">
    <property type="entry name" value="PS_decarb"/>
    <property type="match status" value="1"/>
</dbReference>
<keyword evidence="3 12" id="KW-0444">Lipid biosynthesis</keyword>
<evidence type="ECO:0000256" key="3">
    <source>
        <dbReference type="ARBA" id="ARBA00022516"/>
    </source>
</evidence>
<feature type="active site" description="Charge relay system; for autoendoproteolytic cleavage activity" evidence="12">
    <location>
        <position position="94"/>
    </location>
</feature>
<feature type="active site" description="Charge relay system; for autoendoproteolytic cleavage activity" evidence="12">
    <location>
        <position position="253"/>
    </location>
</feature>
<accession>A0A918K337</accession>
<dbReference type="AlphaFoldDB" id="A0A918K337"/>
<evidence type="ECO:0000256" key="10">
    <source>
        <dbReference type="ARBA" id="ARBA00023264"/>
    </source>
</evidence>
<evidence type="ECO:0000256" key="9">
    <source>
        <dbReference type="ARBA" id="ARBA00023239"/>
    </source>
</evidence>
<dbReference type="EMBL" id="BMXR01000002">
    <property type="protein sequence ID" value="GGX45972.1"/>
    <property type="molecule type" value="Genomic_DNA"/>
</dbReference>
<dbReference type="GO" id="GO:0004609">
    <property type="term" value="F:phosphatidylserine decarboxylase activity"/>
    <property type="evidence" value="ECO:0007669"/>
    <property type="project" value="UniProtKB-UniRule"/>
</dbReference>
<feature type="modified residue" description="Pyruvic acid (Ser); by autocatalysis" evidence="12">
    <location>
        <position position="253"/>
    </location>
</feature>
<organism evidence="13 14">
    <name type="scientific">Saccharospirillum salsuginis</name>
    <dbReference type="NCBI Taxonomy" id="418750"/>
    <lineage>
        <taxon>Bacteria</taxon>
        <taxon>Pseudomonadati</taxon>
        <taxon>Pseudomonadota</taxon>
        <taxon>Gammaproteobacteria</taxon>
        <taxon>Oceanospirillales</taxon>
        <taxon>Saccharospirillaceae</taxon>
        <taxon>Saccharospirillum</taxon>
    </lineage>
</organism>
<feature type="chain" id="PRO_5038201397" description="Phosphatidylserine decarboxylase alpha chain" evidence="12">
    <location>
        <begin position="253"/>
        <end position="283"/>
    </location>
</feature>
<dbReference type="GO" id="GO:0005886">
    <property type="term" value="C:plasma membrane"/>
    <property type="evidence" value="ECO:0007669"/>
    <property type="project" value="UniProtKB-SubCell"/>
</dbReference>
<evidence type="ECO:0000256" key="7">
    <source>
        <dbReference type="ARBA" id="ARBA00023145"/>
    </source>
</evidence>
<comment type="PTM">
    <text evidence="12">Is synthesized initially as an inactive proenzyme. Formation of the active enzyme involves a self-maturation process in which the active site pyruvoyl group is generated from an internal serine residue via an autocatalytic post-translational modification. Two non-identical subunits are generated from the proenzyme in this reaction, and the pyruvate is formed at the N-terminus of the alpha chain, which is derived from the carboxyl end of the proenzyme. The autoendoproteolytic cleavage occurs by a canonical serine protease mechanism, in which the side chain hydroxyl group of the serine supplies its oxygen atom to form the C-terminus of the beta chain, while the remainder of the serine residue undergoes an oxidative deamination to produce ammonia and the pyruvoyl prosthetic group on the alpha chain. During this reaction, the Ser that is part of the protease active site of the proenzyme becomes the pyruvoyl prosthetic group, which constitutes an essential element of the active site of the mature decarboxylase.</text>
</comment>
<dbReference type="Proteomes" id="UP000626148">
    <property type="component" value="Unassembled WGS sequence"/>
</dbReference>
<feature type="site" description="Cleavage (non-hydrolytic); by autocatalysis" evidence="12">
    <location>
        <begin position="252"/>
        <end position="253"/>
    </location>
</feature>
<comment type="subunit">
    <text evidence="12">Heterodimer of a large membrane-associated beta subunit and a small pyruvoyl-containing alpha subunit.</text>
</comment>
<comment type="function">
    <text evidence="12">Catalyzes the formation of phosphatidylethanolamine (PtdEtn) from phosphatidylserine (PtdSer).</text>
</comment>
<feature type="active site" description="Charge relay system; for autoendoproteolytic cleavage activity" evidence="12">
    <location>
        <position position="151"/>
    </location>
</feature>
<keyword evidence="7 12" id="KW-0865">Zymogen</keyword>
<dbReference type="InterPro" id="IPR033178">
    <property type="entry name" value="PSD_type1_pro"/>
</dbReference>
<evidence type="ECO:0000313" key="13">
    <source>
        <dbReference type="EMBL" id="GGX45972.1"/>
    </source>
</evidence>
<evidence type="ECO:0000256" key="6">
    <source>
        <dbReference type="ARBA" id="ARBA00023136"/>
    </source>
</evidence>
<dbReference type="HAMAP" id="MF_00662">
    <property type="entry name" value="PS_decarb_PSD_B_type1"/>
    <property type="match status" value="1"/>
</dbReference>
<keyword evidence="2 12" id="KW-1003">Cell membrane</keyword>
<keyword evidence="6 12" id="KW-0472">Membrane</keyword>
<evidence type="ECO:0000256" key="12">
    <source>
        <dbReference type="HAMAP-Rule" id="MF_00662"/>
    </source>
</evidence>
<evidence type="ECO:0000256" key="5">
    <source>
        <dbReference type="ARBA" id="ARBA00023098"/>
    </source>
</evidence>
<protein>
    <recommendedName>
        <fullName evidence="12">Phosphatidylserine decarboxylase proenzyme</fullName>
        <ecNumber evidence="12">4.1.1.65</ecNumber>
    </recommendedName>
    <component>
        <recommendedName>
            <fullName evidence="12">Phosphatidylserine decarboxylase alpha chain</fullName>
        </recommendedName>
    </component>
    <component>
        <recommendedName>
            <fullName evidence="12">Phosphatidylserine decarboxylase beta chain</fullName>
        </recommendedName>
    </component>
</protein>
<dbReference type="Pfam" id="PF02666">
    <property type="entry name" value="PS_Dcarbxylase"/>
    <property type="match status" value="1"/>
</dbReference>
<comment type="pathway">
    <text evidence="1">Lipid metabolism.</text>
</comment>
<keyword evidence="10 12" id="KW-1208">Phospholipid metabolism</keyword>